<evidence type="ECO:0000313" key="2">
    <source>
        <dbReference type="Proteomes" id="UP000005239"/>
    </source>
</evidence>
<accession>A0A8R1YX66</accession>
<dbReference type="EnsemblMetazoa" id="PPA35763.1">
    <property type="protein sequence ID" value="PPA35763.1"/>
    <property type="gene ID" value="WBGene00274132"/>
</dbReference>
<dbReference type="InterPro" id="IPR036028">
    <property type="entry name" value="SH3-like_dom_sf"/>
</dbReference>
<dbReference type="SUPFAM" id="SSF50044">
    <property type="entry name" value="SH3-domain"/>
    <property type="match status" value="1"/>
</dbReference>
<gene>
    <name evidence="1" type="primary">WBGene00274132</name>
</gene>
<keyword evidence="2" id="KW-1185">Reference proteome</keyword>
<reference evidence="2" key="1">
    <citation type="journal article" date="2008" name="Nat. Genet.">
        <title>The Pristionchus pacificus genome provides a unique perspective on nematode lifestyle and parasitism.</title>
        <authorList>
            <person name="Dieterich C."/>
            <person name="Clifton S.W."/>
            <person name="Schuster L.N."/>
            <person name="Chinwalla A."/>
            <person name="Delehaunty K."/>
            <person name="Dinkelacker I."/>
            <person name="Fulton L."/>
            <person name="Fulton R."/>
            <person name="Godfrey J."/>
            <person name="Minx P."/>
            <person name="Mitreva M."/>
            <person name="Roeseler W."/>
            <person name="Tian H."/>
            <person name="Witte H."/>
            <person name="Yang S.P."/>
            <person name="Wilson R.K."/>
            <person name="Sommer R.J."/>
        </authorList>
    </citation>
    <scope>NUCLEOTIDE SEQUENCE [LARGE SCALE GENOMIC DNA]</scope>
    <source>
        <strain evidence="2">PS312</strain>
    </source>
</reference>
<dbReference type="CDD" id="cd00174">
    <property type="entry name" value="SH3"/>
    <property type="match status" value="1"/>
</dbReference>
<dbReference type="Pfam" id="PF00018">
    <property type="entry name" value="SH3_1"/>
    <property type="match status" value="1"/>
</dbReference>
<protein>
    <submittedName>
        <fullName evidence="1">SH3 domain-containing protein</fullName>
    </submittedName>
</protein>
<dbReference type="InterPro" id="IPR001452">
    <property type="entry name" value="SH3_domain"/>
</dbReference>
<proteinExistence type="predicted"/>
<dbReference type="GO" id="GO:0016477">
    <property type="term" value="P:cell migration"/>
    <property type="evidence" value="ECO:0000318"/>
    <property type="project" value="GO_Central"/>
</dbReference>
<evidence type="ECO:0000313" key="1">
    <source>
        <dbReference type="EnsemblMetazoa" id="PPA35763.1"/>
    </source>
</evidence>
<dbReference type="Gene3D" id="2.30.30.40">
    <property type="entry name" value="SH3 Domains"/>
    <property type="match status" value="1"/>
</dbReference>
<name>A0A2A6BNY6_PRIPA</name>
<dbReference type="AlphaFoldDB" id="A0A2A6BNY6"/>
<dbReference type="GO" id="GO:0007015">
    <property type="term" value="P:actin filament organization"/>
    <property type="evidence" value="ECO:0000318"/>
    <property type="project" value="GO_Central"/>
</dbReference>
<organism evidence="1 2">
    <name type="scientific">Pristionchus pacificus</name>
    <name type="common">Parasitic nematode worm</name>
    <dbReference type="NCBI Taxonomy" id="54126"/>
    <lineage>
        <taxon>Eukaryota</taxon>
        <taxon>Metazoa</taxon>
        <taxon>Ecdysozoa</taxon>
        <taxon>Nematoda</taxon>
        <taxon>Chromadorea</taxon>
        <taxon>Rhabditida</taxon>
        <taxon>Rhabditina</taxon>
        <taxon>Diplogasteromorpha</taxon>
        <taxon>Diplogasteroidea</taxon>
        <taxon>Neodiplogasteridae</taxon>
        <taxon>Pristionchus</taxon>
    </lineage>
</organism>
<sequence>MHTEMRQKSKQYRMKREEDHQNELARIRALGDSYICDMDQVEIRENSDTCREGIGMDDAVVVDGDHLEISEEIEKVEADEIEANIGETPILGDDTYSTCSFRFRVPSEEWRCEWRDALGIARVDASSYIPSHKEHTFRADEAPKDVMYTQNGEVYGAISIWLSGSEIYRENVRNKIEGYKVINKDALFLPEDESENVTILRTFSIMAQVDCMIFDEIEWTRIREGSRIDSRCNVLYFSIISSRIYPVIGVNKRDKKIEMKRILRDFDAVMHDEMSLKAGDEVDIIGKENDWLHGLVNSHEEDLSNDIAEIVLAKDALRVRSRKFGGCSLHLTTDMKEKFILSYTRRKNSKLFHLACFKRVNPTSTIDSPIVINPFVIRSASTSEINDLQKKTVQNHLACYCSLYCF</sequence>
<reference evidence="1" key="2">
    <citation type="submission" date="2022-06" db="UniProtKB">
        <authorList>
            <consortium name="EnsemblMetazoa"/>
        </authorList>
    </citation>
    <scope>IDENTIFICATION</scope>
    <source>
        <strain evidence="1">PS312</strain>
    </source>
</reference>
<accession>A0A2A6BNY6</accession>
<dbReference type="Proteomes" id="UP000005239">
    <property type="component" value="Unassembled WGS sequence"/>
</dbReference>